<dbReference type="SUPFAM" id="SSF81901">
    <property type="entry name" value="HCP-like"/>
    <property type="match status" value="1"/>
</dbReference>
<organism evidence="1 2">
    <name type="scientific">Anoxybacillus flavithermus NBRC 109594</name>
    <dbReference type="NCBI Taxonomy" id="1315967"/>
    <lineage>
        <taxon>Bacteria</taxon>
        <taxon>Bacillati</taxon>
        <taxon>Bacillota</taxon>
        <taxon>Bacilli</taxon>
        <taxon>Bacillales</taxon>
        <taxon>Anoxybacillaceae</taxon>
        <taxon>Anoxybacillus</taxon>
    </lineage>
</organism>
<dbReference type="Gene3D" id="1.25.40.10">
    <property type="entry name" value="Tetratricopeptide repeat domain"/>
    <property type="match status" value="1"/>
</dbReference>
<accession>R4G026</accession>
<sequence length="87" mass="10335">MDTMFYNMERYAYVLSFIERCFTRCLEIGETEKYDRVRGTGSFLASYNLGVFYEVTGQVEKAIYFYKQAAYEGYEKAIERLNMLLKP</sequence>
<dbReference type="AlphaFoldDB" id="R4G026"/>
<evidence type="ECO:0000313" key="1">
    <source>
        <dbReference type="EMBL" id="GAC90653.1"/>
    </source>
</evidence>
<name>R4G026_9BACL</name>
<dbReference type="Proteomes" id="UP000013057">
    <property type="component" value="Unassembled WGS sequence"/>
</dbReference>
<keyword evidence="1" id="KW-0808">Transferase</keyword>
<evidence type="ECO:0000313" key="2">
    <source>
        <dbReference type="Proteomes" id="UP000013057"/>
    </source>
</evidence>
<dbReference type="EMBL" id="BARH01000007">
    <property type="protein sequence ID" value="GAC90653.1"/>
    <property type="molecule type" value="Genomic_DNA"/>
</dbReference>
<dbReference type="InterPro" id="IPR011990">
    <property type="entry name" value="TPR-like_helical_dom_sf"/>
</dbReference>
<protein>
    <submittedName>
        <fullName evidence="1">Glycosyl transferase</fullName>
    </submittedName>
</protein>
<reference evidence="2" key="1">
    <citation type="journal article" date="2013" name="Genome">
        <title>Draft Genome Sequence of a Thermophilic Member of the Bacillaceae, Anoxybacillus flavithermus Strain Kn10, Isolated from the Kan-nawa Hot Spring in Japan.</title>
        <authorList>
            <person name="Matsutani M."/>
            <person name="Shirakihara Y."/>
            <person name="Imada K."/>
            <person name="Yakushi T."/>
            <person name="Matsushita K."/>
        </authorList>
    </citation>
    <scope>NUCLEOTIDE SEQUENCE [LARGE SCALE GENOMIC DNA]</scope>
    <source>
        <strain evidence="2">NBRC 109594</strain>
    </source>
</reference>
<dbReference type="GO" id="GO:0016740">
    <property type="term" value="F:transferase activity"/>
    <property type="evidence" value="ECO:0007669"/>
    <property type="project" value="UniProtKB-KW"/>
</dbReference>
<gene>
    <name evidence="1" type="ORF">KN10_1089</name>
</gene>
<comment type="caution">
    <text evidence="1">The sequence shown here is derived from an EMBL/GenBank/DDBJ whole genome shotgun (WGS) entry which is preliminary data.</text>
</comment>
<proteinExistence type="predicted"/>
<dbReference type="RefSeq" id="WP_006320081.1">
    <property type="nucleotide sequence ID" value="NZ_BARH01000007.1"/>
</dbReference>